<evidence type="ECO:0000313" key="3">
    <source>
        <dbReference type="EMBL" id="MDS1309046.1"/>
    </source>
</evidence>
<evidence type="ECO:0000256" key="2">
    <source>
        <dbReference type="SAM" id="SignalP"/>
    </source>
</evidence>
<name>A0ABU2HEP2_9GAMM</name>
<protein>
    <submittedName>
        <fullName evidence="3">Uncharacterized protein</fullName>
    </submittedName>
</protein>
<evidence type="ECO:0000313" key="4">
    <source>
        <dbReference type="Proteomes" id="UP001267407"/>
    </source>
</evidence>
<feature type="region of interest" description="Disordered" evidence="1">
    <location>
        <begin position="25"/>
        <end position="58"/>
    </location>
</feature>
<proteinExistence type="predicted"/>
<evidence type="ECO:0000256" key="1">
    <source>
        <dbReference type="SAM" id="MobiDB-lite"/>
    </source>
</evidence>
<comment type="caution">
    <text evidence="3">The sequence shown here is derived from an EMBL/GenBank/DDBJ whole genome shotgun (WGS) entry which is preliminary data.</text>
</comment>
<keyword evidence="4" id="KW-1185">Reference proteome</keyword>
<feature type="compositionally biased region" description="Basic and acidic residues" evidence="1">
    <location>
        <begin position="25"/>
        <end position="36"/>
    </location>
</feature>
<feature type="chain" id="PRO_5047533370" evidence="2">
    <location>
        <begin position="23"/>
        <end position="58"/>
    </location>
</feature>
<organism evidence="3 4">
    <name type="scientific">Marinobacter xiaoshiensis</name>
    <dbReference type="NCBI Taxonomy" id="3073652"/>
    <lineage>
        <taxon>Bacteria</taxon>
        <taxon>Pseudomonadati</taxon>
        <taxon>Pseudomonadota</taxon>
        <taxon>Gammaproteobacteria</taxon>
        <taxon>Pseudomonadales</taxon>
        <taxon>Marinobacteraceae</taxon>
        <taxon>Marinobacter</taxon>
    </lineage>
</organism>
<sequence>MRKTALLTIASLVAITALPVQASLADRKSDEARVEPAEPAPYSGQTVIRGEIHTERHR</sequence>
<dbReference type="RefSeq" id="WP_310965506.1">
    <property type="nucleotide sequence ID" value="NZ_JAVMBO010000003.1"/>
</dbReference>
<feature type="signal peptide" evidence="2">
    <location>
        <begin position="1"/>
        <end position="22"/>
    </location>
</feature>
<dbReference type="Proteomes" id="UP001267407">
    <property type="component" value="Unassembled WGS sequence"/>
</dbReference>
<gene>
    <name evidence="3" type="ORF">RKA07_02880</name>
</gene>
<accession>A0ABU2HEP2</accession>
<dbReference type="EMBL" id="JAVMBO010000003">
    <property type="protein sequence ID" value="MDS1309046.1"/>
    <property type="molecule type" value="Genomic_DNA"/>
</dbReference>
<reference evidence="3" key="1">
    <citation type="submission" date="2023-09" db="EMBL/GenBank/DDBJ databases">
        <title>Marinobacter sediminicola sp. nov. and Marinobacter maritimum sp. nov., isolated from marine sediment.</title>
        <authorList>
            <person name="An J."/>
        </authorList>
    </citation>
    <scope>NUCLEOTIDE SEQUENCE</scope>
    <source>
        <strain evidence="3">F60267</strain>
    </source>
</reference>
<keyword evidence="2" id="KW-0732">Signal</keyword>